<evidence type="ECO:0000256" key="1">
    <source>
        <dbReference type="SAM" id="SignalP"/>
    </source>
</evidence>
<feature type="signal peptide" evidence="1">
    <location>
        <begin position="1"/>
        <end position="31"/>
    </location>
</feature>
<dbReference type="InterPro" id="IPR024516">
    <property type="entry name" value="Mce_C"/>
</dbReference>
<evidence type="ECO:0000259" key="3">
    <source>
        <dbReference type="Pfam" id="PF11887"/>
    </source>
</evidence>
<feature type="domain" description="Mammalian cell entry C-terminal" evidence="3">
    <location>
        <begin position="124"/>
        <end position="318"/>
    </location>
</feature>
<protein>
    <submittedName>
        <fullName evidence="4">MCE family protein</fullName>
    </submittedName>
</protein>
<dbReference type="InterPro" id="IPR003399">
    <property type="entry name" value="Mce/MlaD"/>
</dbReference>
<dbReference type="InterPro" id="IPR005693">
    <property type="entry name" value="Mce"/>
</dbReference>
<dbReference type="Pfam" id="PF02470">
    <property type="entry name" value="MlaD"/>
    <property type="match status" value="1"/>
</dbReference>
<feature type="chain" id="PRO_5046478956" evidence="1">
    <location>
        <begin position="32"/>
        <end position="347"/>
    </location>
</feature>
<comment type="caution">
    <text evidence="4">The sequence shown here is derived from an EMBL/GenBank/DDBJ whole genome shotgun (WGS) entry which is preliminary data.</text>
</comment>
<accession>A0ABW2GAF3</accession>
<dbReference type="PANTHER" id="PTHR33371">
    <property type="entry name" value="INTERMEMBRANE PHOSPHOLIPID TRANSPORT SYSTEM BINDING PROTEIN MLAD-RELATED"/>
    <property type="match status" value="1"/>
</dbReference>
<dbReference type="NCBIfam" id="TIGR00996">
    <property type="entry name" value="Mtu_fam_mce"/>
    <property type="match status" value="1"/>
</dbReference>
<dbReference type="RefSeq" id="WP_386412741.1">
    <property type="nucleotide sequence ID" value="NZ_JBHSZO010000006.1"/>
</dbReference>
<keyword evidence="5" id="KW-1185">Reference proteome</keyword>
<organism evidence="4 5">
    <name type="scientific">Streptomyces polyrhachis</name>
    <dbReference type="NCBI Taxonomy" id="1282885"/>
    <lineage>
        <taxon>Bacteria</taxon>
        <taxon>Bacillati</taxon>
        <taxon>Actinomycetota</taxon>
        <taxon>Actinomycetes</taxon>
        <taxon>Kitasatosporales</taxon>
        <taxon>Streptomycetaceae</taxon>
        <taxon>Streptomyces</taxon>
    </lineage>
</organism>
<dbReference type="InterPro" id="IPR052336">
    <property type="entry name" value="MlaD_Phospholipid_Transporter"/>
</dbReference>
<evidence type="ECO:0000259" key="2">
    <source>
        <dbReference type="Pfam" id="PF02470"/>
    </source>
</evidence>
<reference evidence="5" key="1">
    <citation type="journal article" date="2019" name="Int. J. Syst. Evol. Microbiol.">
        <title>The Global Catalogue of Microorganisms (GCM) 10K type strain sequencing project: providing services to taxonomists for standard genome sequencing and annotation.</title>
        <authorList>
            <consortium name="The Broad Institute Genomics Platform"/>
            <consortium name="The Broad Institute Genome Sequencing Center for Infectious Disease"/>
            <person name="Wu L."/>
            <person name="Ma J."/>
        </authorList>
    </citation>
    <scope>NUCLEOTIDE SEQUENCE [LARGE SCALE GENOMIC DNA]</scope>
    <source>
        <strain evidence="5">CGMCC 1.13681</strain>
    </source>
</reference>
<sequence>MSTRGTPGMTGPLVKSAVFVAVTALATTGLAFSIANTDVGDTDTYRARFTDTMGLNAGDSVRVAGVKVGEVESVKVVDRRYAQISFTVREGRRLPASSTAAIKYLNMVGQRFVELEPGDGPLDKQLAPGATIPIERTKPALDLTQLFNGFQPLFAGLSPADTNKLAGEIVQVLQGEGATVESLVRTVGSLTSTLAKKDKVIGEVIDNLTTVVDTVNERQTEFNDLLVTLQELVSGFAGDRKPLGDALQAMGDLTTSTADLVGDGRAPLKEDIRQVGRVSDRLADNAPLLEDFLAKAPVKMRTLGRLASYGSWFNLYLCEARVSGVTSTYADQKSPTGIAITQPRCTR</sequence>
<dbReference type="PANTHER" id="PTHR33371:SF17">
    <property type="entry name" value="MCE-FAMILY PROTEIN MCE1B"/>
    <property type="match status" value="1"/>
</dbReference>
<feature type="domain" description="Mce/MlaD" evidence="2">
    <location>
        <begin position="42"/>
        <end position="118"/>
    </location>
</feature>
<evidence type="ECO:0000313" key="4">
    <source>
        <dbReference type="EMBL" id="MFC7217708.1"/>
    </source>
</evidence>
<dbReference type="EMBL" id="JBHSZO010000006">
    <property type="protein sequence ID" value="MFC7217708.1"/>
    <property type="molecule type" value="Genomic_DNA"/>
</dbReference>
<name>A0ABW2GAF3_9ACTN</name>
<gene>
    <name evidence="4" type="ORF">ACFQLX_05905</name>
</gene>
<dbReference type="Proteomes" id="UP001596413">
    <property type="component" value="Unassembled WGS sequence"/>
</dbReference>
<keyword evidence="1" id="KW-0732">Signal</keyword>
<evidence type="ECO:0000313" key="5">
    <source>
        <dbReference type="Proteomes" id="UP001596413"/>
    </source>
</evidence>
<dbReference type="Pfam" id="PF11887">
    <property type="entry name" value="Mce4_CUP1"/>
    <property type="match status" value="1"/>
</dbReference>
<proteinExistence type="predicted"/>